<evidence type="ECO:0000256" key="2">
    <source>
        <dbReference type="ARBA" id="ARBA00022692"/>
    </source>
</evidence>
<organism evidence="8 9">
    <name type="scientific">Dysgonomonas termitidis</name>
    <dbReference type="NCBI Taxonomy" id="1516126"/>
    <lineage>
        <taxon>Bacteria</taxon>
        <taxon>Pseudomonadati</taxon>
        <taxon>Bacteroidota</taxon>
        <taxon>Bacteroidia</taxon>
        <taxon>Bacteroidales</taxon>
        <taxon>Dysgonomonadaceae</taxon>
        <taxon>Dysgonomonas</taxon>
    </lineage>
</organism>
<keyword evidence="4 6" id="KW-0472">Membrane</keyword>
<feature type="coiled-coil region" evidence="5">
    <location>
        <begin position="200"/>
        <end position="227"/>
    </location>
</feature>
<evidence type="ECO:0000259" key="7">
    <source>
        <dbReference type="Pfam" id="PF26002"/>
    </source>
</evidence>
<keyword evidence="2 6" id="KW-0812">Transmembrane</keyword>
<feature type="domain" description="AprE-like beta-barrel" evidence="7">
    <location>
        <begin position="268"/>
        <end position="351"/>
    </location>
</feature>
<dbReference type="EMBL" id="JBHSGN010000064">
    <property type="protein sequence ID" value="MFC4673984.1"/>
    <property type="molecule type" value="Genomic_DNA"/>
</dbReference>
<sequence>MKQLFPAGIVENTVQTHWTKRHSKSKIIYLIIIIGLITTLVSLPFIYIDVSVQSKGTVRSVNENNSIQSAVYAEVAQIAIYENKRVEQGDTLIWLRTDELDEQINRLIEKQIENGLFIRDIDRLVNGSYSAATPKYQTELAQYRAKLAEQDITLSQAQNEYAVSKELYEKGVEAKYDYQQTESRYKTAGSQKALVKQQQISNWQAERTRLEYENKDLNSELLQLQKRKTQYIITAPVIGNIVQYNGIQAGNFTQTGQSIAQITASDTLLIECYISPIDIGYIEKGQKVQVQADAYNYQQWGLLSGEVTEVLPDIVEMNNQPYFRVRCTMNRNYLELANGYKGYMKKGMSVTGRFYQTRRSLWQLLFDEIDNWMNPKIKTDEQN</sequence>
<reference evidence="9" key="1">
    <citation type="journal article" date="2019" name="Int. J. Syst. Evol. Microbiol.">
        <title>The Global Catalogue of Microorganisms (GCM) 10K type strain sequencing project: providing services to taxonomists for standard genome sequencing and annotation.</title>
        <authorList>
            <consortium name="The Broad Institute Genomics Platform"/>
            <consortium name="The Broad Institute Genome Sequencing Center for Infectious Disease"/>
            <person name="Wu L."/>
            <person name="Ma J."/>
        </authorList>
    </citation>
    <scope>NUCLEOTIDE SEQUENCE [LARGE SCALE GENOMIC DNA]</scope>
    <source>
        <strain evidence="9">CCUG 66188</strain>
    </source>
</reference>
<dbReference type="InterPro" id="IPR050739">
    <property type="entry name" value="MFP"/>
</dbReference>
<keyword evidence="9" id="KW-1185">Reference proteome</keyword>
<evidence type="ECO:0000256" key="6">
    <source>
        <dbReference type="SAM" id="Phobius"/>
    </source>
</evidence>
<keyword evidence="5" id="KW-0175">Coiled coil</keyword>
<evidence type="ECO:0000313" key="9">
    <source>
        <dbReference type="Proteomes" id="UP001596023"/>
    </source>
</evidence>
<comment type="caution">
    <text evidence="8">The sequence shown here is derived from an EMBL/GenBank/DDBJ whole genome shotgun (WGS) entry which is preliminary data.</text>
</comment>
<evidence type="ECO:0000256" key="5">
    <source>
        <dbReference type="SAM" id="Coils"/>
    </source>
</evidence>
<dbReference type="Gene3D" id="2.40.30.170">
    <property type="match status" value="1"/>
</dbReference>
<evidence type="ECO:0000313" key="8">
    <source>
        <dbReference type="EMBL" id="MFC4673984.1"/>
    </source>
</evidence>
<name>A0ABV9KVW0_9BACT</name>
<dbReference type="PANTHER" id="PTHR30386">
    <property type="entry name" value="MEMBRANE FUSION SUBUNIT OF EMRAB-TOLC MULTIDRUG EFFLUX PUMP"/>
    <property type="match status" value="1"/>
</dbReference>
<gene>
    <name evidence="8" type="ORF">ACFO6W_09785</name>
</gene>
<dbReference type="Proteomes" id="UP001596023">
    <property type="component" value="Unassembled WGS sequence"/>
</dbReference>
<feature type="transmembrane region" description="Helical" evidence="6">
    <location>
        <begin position="27"/>
        <end position="48"/>
    </location>
</feature>
<dbReference type="PANTHER" id="PTHR30386:SF26">
    <property type="entry name" value="TRANSPORT PROTEIN COMB"/>
    <property type="match status" value="1"/>
</dbReference>
<proteinExistence type="predicted"/>
<dbReference type="RefSeq" id="WP_379995812.1">
    <property type="nucleotide sequence ID" value="NZ_JBHSGN010000064.1"/>
</dbReference>
<keyword evidence="3 6" id="KW-1133">Transmembrane helix</keyword>
<dbReference type="InterPro" id="IPR058982">
    <property type="entry name" value="Beta-barrel_AprE"/>
</dbReference>
<evidence type="ECO:0000256" key="3">
    <source>
        <dbReference type="ARBA" id="ARBA00022989"/>
    </source>
</evidence>
<protein>
    <submittedName>
        <fullName evidence="8">HlyD family secretion protein</fullName>
    </submittedName>
</protein>
<dbReference type="Pfam" id="PF26002">
    <property type="entry name" value="Beta-barrel_AprE"/>
    <property type="match status" value="1"/>
</dbReference>
<evidence type="ECO:0000256" key="1">
    <source>
        <dbReference type="ARBA" id="ARBA00004167"/>
    </source>
</evidence>
<accession>A0ABV9KVW0</accession>
<evidence type="ECO:0000256" key="4">
    <source>
        <dbReference type="ARBA" id="ARBA00023136"/>
    </source>
</evidence>
<comment type="subcellular location">
    <subcellularLocation>
        <location evidence="1">Membrane</location>
        <topology evidence="1">Single-pass membrane protein</topology>
    </subcellularLocation>
</comment>